<sequence length="288" mass="32646">MFFDTLQLREIFSPKQMKSLLCLKDIAKQYNLSGKHIYKDFRGVFAVGNLDLLKSPIIAIIGTRSPNQYSKHYTAMLSRKLSKKGFAIISGGAIGTDCIAHQNSDKNSILVSPVGLNQVYPKQNKNLFEKIRSSGLLLSEYEDNETPRAHQFLERNRIIIALSDVVIIPQADLQSGSSSSARLCVALNKPLFTLPHRMNESLGTQELLHSRKADAIYNLEFFVNHIYQEYSPNKKDEIRKDNPKADMLLEFAGNNGLFLEALQRFGDIVFEYELQGKIRRNGLHIELV</sequence>
<protein>
    <submittedName>
        <fullName evidence="3">DNA processing chain A (DprA)</fullName>
    </submittedName>
</protein>
<proteinExistence type="inferred from homology"/>
<comment type="similarity">
    <text evidence="1">Belongs to the DprA/Smf family.</text>
</comment>
<organism evidence="3 4">
    <name type="scientific">Helicobacter muridarum</name>
    <dbReference type="NCBI Taxonomy" id="216"/>
    <lineage>
        <taxon>Bacteria</taxon>
        <taxon>Pseudomonadati</taxon>
        <taxon>Campylobacterota</taxon>
        <taxon>Epsilonproteobacteria</taxon>
        <taxon>Campylobacterales</taxon>
        <taxon>Helicobacteraceae</taxon>
        <taxon>Helicobacter</taxon>
    </lineage>
</organism>
<dbReference type="Pfam" id="PF02481">
    <property type="entry name" value="DNA_processg_A"/>
    <property type="match status" value="1"/>
</dbReference>
<keyword evidence="4" id="KW-1185">Reference proteome</keyword>
<gene>
    <name evidence="3" type="primary">smf</name>
    <name evidence="3" type="ORF">NCTC12714_01974</name>
</gene>
<dbReference type="InterPro" id="IPR003488">
    <property type="entry name" value="DprA"/>
</dbReference>
<dbReference type="AlphaFoldDB" id="A0A377PXL4"/>
<dbReference type="InterPro" id="IPR057666">
    <property type="entry name" value="DrpA_SLOG"/>
</dbReference>
<dbReference type="Gene3D" id="3.40.50.450">
    <property type="match status" value="1"/>
</dbReference>
<evidence type="ECO:0000259" key="2">
    <source>
        <dbReference type="Pfam" id="PF02481"/>
    </source>
</evidence>
<feature type="domain" description="Smf/DprA SLOG" evidence="2">
    <location>
        <begin position="28"/>
        <end position="224"/>
    </location>
</feature>
<reference evidence="3 4" key="1">
    <citation type="submission" date="2018-06" db="EMBL/GenBank/DDBJ databases">
        <authorList>
            <consortium name="Pathogen Informatics"/>
            <person name="Doyle S."/>
        </authorList>
    </citation>
    <scope>NUCLEOTIDE SEQUENCE [LARGE SCALE GENOMIC DNA]</scope>
    <source>
        <strain evidence="3 4">NCTC12714</strain>
    </source>
</reference>
<evidence type="ECO:0000256" key="1">
    <source>
        <dbReference type="ARBA" id="ARBA00006525"/>
    </source>
</evidence>
<dbReference type="Proteomes" id="UP000255139">
    <property type="component" value="Unassembled WGS sequence"/>
</dbReference>
<dbReference type="PANTHER" id="PTHR43022">
    <property type="entry name" value="PROTEIN SMF"/>
    <property type="match status" value="1"/>
</dbReference>
<evidence type="ECO:0000313" key="4">
    <source>
        <dbReference type="Proteomes" id="UP000255139"/>
    </source>
</evidence>
<dbReference type="RefSeq" id="WP_052089995.1">
    <property type="nucleotide sequence ID" value="NZ_FZML01000026.1"/>
</dbReference>
<dbReference type="GO" id="GO:0009294">
    <property type="term" value="P:DNA-mediated transformation"/>
    <property type="evidence" value="ECO:0007669"/>
    <property type="project" value="InterPro"/>
</dbReference>
<dbReference type="SUPFAM" id="SSF102405">
    <property type="entry name" value="MCP/YpsA-like"/>
    <property type="match status" value="1"/>
</dbReference>
<evidence type="ECO:0000313" key="3">
    <source>
        <dbReference type="EMBL" id="STQ87152.1"/>
    </source>
</evidence>
<dbReference type="EMBL" id="UGJE01000002">
    <property type="protein sequence ID" value="STQ87152.1"/>
    <property type="molecule type" value="Genomic_DNA"/>
</dbReference>
<dbReference type="PANTHER" id="PTHR43022:SF1">
    <property type="entry name" value="PROTEIN SMF"/>
    <property type="match status" value="1"/>
</dbReference>
<accession>A0A377PXL4</accession>
<name>A0A377PXL4_9HELI</name>